<evidence type="ECO:0000313" key="1">
    <source>
        <dbReference type="EMBL" id="SDD42756.1"/>
    </source>
</evidence>
<proteinExistence type="predicted"/>
<gene>
    <name evidence="1" type="ORF">SAMN04489747_0926</name>
</gene>
<dbReference type="AlphaFoldDB" id="A0A1G6UPY6"/>
<sequence>MSPRSTGPTLGMRQAAYDRDNRRCRRCGTARGPHSLHHRQNRGMGGSRQVNTLSRLVVLCGTGTTGCHGWITEHPAEAYATGWLIRKLSPDDPEQIPLVTVYGERFFLLHSGGVTTLSTTPDPWTEAHS</sequence>
<evidence type="ECO:0008006" key="3">
    <source>
        <dbReference type="Google" id="ProtNLM"/>
    </source>
</evidence>
<dbReference type="RefSeq" id="WP_090591087.1">
    <property type="nucleotide sequence ID" value="NZ_LT629688.1"/>
</dbReference>
<keyword evidence="2" id="KW-1185">Reference proteome</keyword>
<reference evidence="1 2" key="1">
    <citation type="submission" date="2016-10" db="EMBL/GenBank/DDBJ databases">
        <authorList>
            <person name="de Groot N.N."/>
        </authorList>
    </citation>
    <scope>NUCLEOTIDE SEQUENCE [LARGE SCALE GENOMIC DNA]</scope>
    <source>
        <strain evidence="1 2">MON 2.2</strain>
    </source>
</reference>
<dbReference type="EMBL" id="LT629688">
    <property type="protein sequence ID" value="SDD42756.1"/>
    <property type="molecule type" value="Genomic_DNA"/>
</dbReference>
<dbReference type="Proteomes" id="UP000198546">
    <property type="component" value="Chromosome i"/>
</dbReference>
<protein>
    <recommendedName>
        <fullName evidence="3">HNH endonuclease</fullName>
    </recommendedName>
</protein>
<organism evidence="1 2">
    <name type="scientific">Auraticoccus monumenti</name>
    <dbReference type="NCBI Taxonomy" id="675864"/>
    <lineage>
        <taxon>Bacteria</taxon>
        <taxon>Bacillati</taxon>
        <taxon>Actinomycetota</taxon>
        <taxon>Actinomycetes</taxon>
        <taxon>Propionibacteriales</taxon>
        <taxon>Propionibacteriaceae</taxon>
        <taxon>Auraticoccus</taxon>
    </lineage>
</organism>
<dbReference type="STRING" id="675864.SAMN04489747_0926"/>
<dbReference type="OrthoDB" id="5124189at2"/>
<evidence type="ECO:0000313" key="2">
    <source>
        <dbReference type="Proteomes" id="UP000198546"/>
    </source>
</evidence>
<accession>A0A1G6UPY6</accession>
<name>A0A1G6UPY6_9ACTN</name>